<evidence type="ECO:0000313" key="10">
    <source>
        <dbReference type="EMBL" id="GGF87135.1"/>
    </source>
</evidence>
<sequence length="482" mass="53855">MLKSAAARPLLWLMLLAGLLAFAFQGSRGLWEPDEGRYTNVALQMMSSGDYLMPHRHHGTLHVTKPPVTYWALAGSFGAFGHNEWAARLPMALAYLLTVFLVYRLGRLFTPARPWLPALLYAISPVPFLAANAITTDTLLAFAETAAVLAYALRRFGAGRPRHLDLMWLLFGLAFMIKGPPGLLPLAAIVLFEWRSGGLTALRGLLRPIGLALFVVAGLGWFAFITQQRPELLDYFLRHEVVDRVASATHDRNSQWYGGFSVYLPTLLVGALPWLLALLAGRRRVGVARDAQMRFLLLWTLLPLLVFMLSRSRLPFYILPLFVPLALLASKALADIAFGTRHAALLAFWLVCLLSLKGALAYWPYKDDARAFAAELRPMLPAQPNELAFVGAKASYGLNFYLGAEIEKLSLEDLRGPQPLSDAEYDQGLRSELYEAEPRRYFLVPEKQQAAFLAVIGERPELKPHRLGTARRYAVYRIERAP</sequence>
<dbReference type="InterPro" id="IPR050297">
    <property type="entry name" value="LipidA_mod_glycosyltrf_83"/>
</dbReference>
<dbReference type="InterPro" id="IPR038731">
    <property type="entry name" value="RgtA/B/C-like"/>
</dbReference>
<keyword evidence="4" id="KW-0808">Transferase</keyword>
<evidence type="ECO:0000256" key="2">
    <source>
        <dbReference type="ARBA" id="ARBA00022475"/>
    </source>
</evidence>
<accession>A0A917CGH6</accession>
<dbReference type="AlphaFoldDB" id="A0A917CGH6"/>
<dbReference type="PANTHER" id="PTHR33908:SF3">
    <property type="entry name" value="UNDECAPRENYL PHOSPHATE-ALPHA-4-AMINO-4-DEOXY-L-ARABINOSE ARABINOSYL TRANSFERASE"/>
    <property type="match status" value="1"/>
</dbReference>
<reference evidence="10" key="2">
    <citation type="submission" date="2020-09" db="EMBL/GenBank/DDBJ databases">
        <authorList>
            <person name="Sun Q."/>
            <person name="Zhou Y."/>
        </authorList>
    </citation>
    <scope>NUCLEOTIDE SEQUENCE</scope>
    <source>
        <strain evidence="10">CGMCC 1.12726</strain>
    </source>
</reference>
<dbReference type="Pfam" id="PF13231">
    <property type="entry name" value="PMT_2"/>
    <property type="match status" value="1"/>
</dbReference>
<dbReference type="Proteomes" id="UP000632858">
    <property type="component" value="Unassembled WGS sequence"/>
</dbReference>
<dbReference type="PANTHER" id="PTHR33908">
    <property type="entry name" value="MANNOSYLTRANSFERASE YKCB-RELATED"/>
    <property type="match status" value="1"/>
</dbReference>
<keyword evidence="3" id="KW-0328">Glycosyltransferase</keyword>
<evidence type="ECO:0000256" key="4">
    <source>
        <dbReference type="ARBA" id="ARBA00022679"/>
    </source>
</evidence>
<evidence type="ECO:0000256" key="5">
    <source>
        <dbReference type="ARBA" id="ARBA00022692"/>
    </source>
</evidence>
<feature type="transmembrane region" description="Helical" evidence="8">
    <location>
        <begin position="262"/>
        <end position="281"/>
    </location>
</feature>
<dbReference type="GO" id="GO:0005886">
    <property type="term" value="C:plasma membrane"/>
    <property type="evidence" value="ECO:0007669"/>
    <property type="project" value="UniProtKB-SubCell"/>
</dbReference>
<proteinExistence type="predicted"/>
<evidence type="ECO:0000313" key="11">
    <source>
        <dbReference type="Proteomes" id="UP000632858"/>
    </source>
</evidence>
<feature type="transmembrane region" description="Helical" evidence="8">
    <location>
        <begin position="316"/>
        <end position="334"/>
    </location>
</feature>
<comment type="caution">
    <text evidence="10">The sequence shown here is derived from an EMBL/GenBank/DDBJ whole genome shotgun (WGS) entry which is preliminary data.</text>
</comment>
<feature type="transmembrane region" description="Helical" evidence="8">
    <location>
        <begin position="115"/>
        <end position="134"/>
    </location>
</feature>
<feature type="transmembrane region" description="Helical" evidence="8">
    <location>
        <begin position="166"/>
        <end position="192"/>
    </location>
</feature>
<comment type="subcellular location">
    <subcellularLocation>
        <location evidence="1">Cell membrane</location>
        <topology evidence="1">Multi-pass membrane protein</topology>
    </subcellularLocation>
</comment>
<dbReference type="GO" id="GO:0016763">
    <property type="term" value="F:pentosyltransferase activity"/>
    <property type="evidence" value="ECO:0007669"/>
    <property type="project" value="TreeGrafter"/>
</dbReference>
<reference evidence="10" key="1">
    <citation type="journal article" date="2014" name="Int. J. Syst. Evol. Microbiol.">
        <title>Complete genome sequence of Corynebacterium casei LMG S-19264T (=DSM 44701T), isolated from a smear-ripened cheese.</title>
        <authorList>
            <consortium name="US DOE Joint Genome Institute (JGI-PGF)"/>
            <person name="Walter F."/>
            <person name="Albersmeier A."/>
            <person name="Kalinowski J."/>
            <person name="Ruckert C."/>
        </authorList>
    </citation>
    <scope>NUCLEOTIDE SEQUENCE</scope>
    <source>
        <strain evidence="10">CGMCC 1.12726</strain>
    </source>
</reference>
<keyword evidence="6 8" id="KW-1133">Transmembrane helix</keyword>
<dbReference type="RefSeq" id="WP_188447656.1">
    <property type="nucleotide sequence ID" value="NZ_BMFO01000001.1"/>
</dbReference>
<protein>
    <submittedName>
        <fullName evidence="10">Phospholipid carrier-dependent glycosyltransferase</fullName>
    </submittedName>
</protein>
<feature type="transmembrane region" description="Helical" evidence="8">
    <location>
        <begin position="85"/>
        <end position="103"/>
    </location>
</feature>
<evidence type="ECO:0000256" key="8">
    <source>
        <dbReference type="SAM" id="Phobius"/>
    </source>
</evidence>
<keyword evidence="7 8" id="KW-0472">Membrane</keyword>
<evidence type="ECO:0000259" key="9">
    <source>
        <dbReference type="Pfam" id="PF13231"/>
    </source>
</evidence>
<evidence type="ECO:0000256" key="1">
    <source>
        <dbReference type="ARBA" id="ARBA00004651"/>
    </source>
</evidence>
<feature type="transmembrane region" description="Helical" evidence="8">
    <location>
        <begin position="293"/>
        <end position="310"/>
    </location>
</feature>
<feature type="transmembrane region" description="Helical" evidence="8">
    <location>
        <begin position="204"/>
        <end position="225"/>
    </location>
</feature>
<feature type="transmembrane region" description="Helical" evidence="8">
    <location>
        <begin position="346"/>
        <end position="365"/>
    </location>
</feature>
<evidence type="ECO:0000256" key="3">
    <source>
        <dbReference type="ARBA" id="ARBA00022676"/>
    </source>
</evidence>
<evidence type="ECO:0000256" key="7">
    <source>
        <dbReference type="ARBA" id="ARBA00023136"/>
    </source>
</evidence>
<evidence type="ECO:0000256" key="6">
    <source>
        <dbReference type="ARBA" id="ARBA00022989"/>
    </source>
</evidence>
<keyword evidence="11" id="KW-1185">Reference proteome</keyword>
<keyword evidence="2" id="KW-1003">Cell membrane</keyword>
<keyword evidence="5 8" id="KW-0812">Transmembrane</keyword>
<dbReference type="GO" id="GO:0009103">
    <property type="term" value="P:lipopolysaccharide biosynthetic process"/>
    <property type="evidence" value="ECO:0007669"/>
    <property type="project" value="TreeGrafter"/>
</dbReference>
<name>A0A917CGH6_9GAMM</name>
<dbReference type="EMBL" id="BMFO01000001">
    <property type="protein sequence ID" value="GGF87135.1"/>
    <property type="molecule type" value="Genomic_DNA"/>
</dbReference>
<dbReference type="GO" id="GO:0010041">
    <property type="term" value="P:response to iron(III) ion"/>
    <property type="evidence" value="ECO:0007669"/>
    <property type="project" value="TreeGrafter"/>
</dbReference>
<organism evidence="10 11">
    <name type="scientific">Arenimonas maotaiensis</name>
    <dbReference type="NCBI Taxonomy" id="1446479"/>
    <lineage>
        <taxon>Bacteria</taxon>
        <taxon>Pseudomonadati</taxon>
        <taxon>Pseudomonadota</taxon>
        <taxon>Gammaproteobacteria</taxon>
        <taxon>Lysobacterales</taxon>
        <taxon>Lysobacteraceae</taxon>
        <taxon>Arenimonas</taxon>
    </lineage>
</organism>
<gene>
    <name evidence="10" type="ORF">GCM10010960_06310</name>
</gene>
<feature type="domain" description="Glycosyltransferase RgtA/B/C/D-like" evidence="9">
    <location>
        <begin position="65"/>
        <end position="192"/>
    </location>
</feature>